<accession>A0A1G1YMW0</accession>
<organism evidence="2 3">
    <name type="scientific">Candidatus Buchananbacteria bacterium RIFCSPLOWO2_01_FULL_39_33</name>
    <dbReference type="NCBI Taxonomy" id="1797543"/>
    <lineage>
        <taxon>Bacteria</taxon>
        <taxon>Candidatus Buchananiibacteriota</taxon>
    </lineage>
</organism>
<dbReference type="EMBL" id="MHIM01000004">
    <property type="protein sequence ID" value="OGY53136.1"/>
    <property type="molecule type" value="Genomic_DNA"/>
</dbReference>
<protein>
    <submittedName>
        <fullName evidence="2">Uncharacterized protein</fullName>
    </submittedName>
</protein>
<reference evidence="2 3" key="1">
    <citation type="journal article" date="2016" name="Nat. Commun.">
        <title>Thousands of microbial genomes shed light on interconnected biogeochemical processes in an aquifer system.</title>
        <authorList>
            <person name="Anantharaman K."/>
            <person name="Brown C.T."/>
            <person name="Hug L.A."/>
            <person name="Sharon I."/>
            <person name="Castelle C.J."/>
            <person name="Probst A.J."/>
            <person name="Thomas B.C."/>
            <person name="Singh A."/>
            <person name="Wilkins M.J."/>
            <person name="Karaoz U."/>
            <person name="Brodie E.L."/>
            <person name="Williams K.H."/>
            <person name="Hubbard S.S."/>
            <person name="Banfield J.F."/>
        </authorList>
    </citation>
    <scope>NUCLEOTIDE SEQUENCE [LARGE SCALE GENOMIC DNA]</scope>
</reference>
<keyword evidence="1" id="KW-0812">Transmembrane</keyword>
<dbReference type="Proteomes" id="UP000177376">
    <property type="component" value="Unassembled WGS sequence"/>
</dbReference>
<feature type="transmembrane region" description="Helical" evidence="1">
    <location>
        <begin position="6"/>
        <end position="24"/>
    </location>
</feature>
<evidence type="ECO:0000256" key="1">
    <source>
        <dbReference type="SAM" id="Phobius"/>
    </source>
</evidence>
<evidence type="ECO:0000313" key="3">
    <source>
        <dbReference type="Proteomes" id="UP000177376"/>
    </source>
</evidence>
<comment type="caution">
    <text evidence="2">The sequence shown here is derived from an EMBL/GenBank/DDBJ whole genome shotgun (WGS) entry which is preliminary data.</text>
</comment>
<sequence length="62" mass="6945">MALIHDILWAVGLALMIMSAGYGLKLFQASHKIKIPIYVVLIFIAGIVMYLISFFLPIPIVR</sequence>
<keyword evidence="1" id="KW-1133">Transmembrane helix</keyword>
<proteinExistence type="predicted"/>
<gene>
    <name evidence="2" type="ORF">A3A02_00265</name>
</gene>
<dbReference type="AlphaFoldDB" id="A0A1G1YMW0"/>
<feature type="transmembrane region" description="Helical" evidence="1">
    <location>
        <begin position="36"/>
        <end position="60"/>
    </location>
</feature>
<keyword evidence="1" id="KW-0472">Membrane</keyword>
<evidence type="ECO:0000313" key="2">
    <source>
        <dbReference type="EMBL" id="OGY53136.1"/>
    </source>
</evidence>
<name>A0A1G1YMW0_9BACT</name>